<dbReference type="Proteomes" id="UP000530234">
    <property type="component" value="Unassembled WGS sequence"/>
</dbReference>
<dbReference type="PROSITE" id="PS51257">
    <property type="entry name" value="PROKAR_LIPOPROTEIN"/>
    <property type="match status" value="1"/>
</dbReference>
<keyword evidence="1" id="KW-0732">Signal</keyword>
<dbReference type="Pfam" id="PF10709">
    <property type="entry name" value="DUF2511"/>
    <property type="match status" value="1"/>
</dbReference>
<dbReference type="AlphaFoldDB" id="A0A7W3T5J0"/>
<dbReference type="InterPro" id="IPR019648">
    <property type="entry name" value="YebY"/>
</dbReference>
<feature type="signal peptide" evidence="1">
    <location>
        <begin position="1"/>
        <end position="22"/>
    </location>
</feature>
<proteinExistence type="predicted"/>
<sequence>MRTTTPGAAVAAALLLALTTTACTEEEPENEPLPVSSRDFPDGQWPFTVDAGNLTCEEVSVGTALLLEVGGTTYVLNGPATILAEEMGWERMHLIWADDPADSRNKIPTTAVENYAKEHC</sequence>
<reference evidence="3" key="1">
    <citation type="submission" date="2019-10" db="EMBL/GenBank/DDBJ databases">
        <title>Streptomyces sp. nov., a novel actinobacterium isolated from alkaline environment.</title>
        <authorList>
            <person name="Golinska P."/>
        </authorList>
    </citation>
    <scope>NUCLEOTIDE SEQUENCE [LARGE SCALE GENOMIC DNA]</scope>
    <source>
        <strain evidence="3">DSM 42108</strain>
    </source>
</reference>
<organism evidence="2 3">
    <name type="scientific">Streptomyces calidiresistens</name>
    <dbReference type="NCBI Taxonomy" id="1485586"/>
    <lineage>
        <taxon>Bacteria</taxon>
        <taxon>Bacillati</taxon>
        <taxon>Actinomycetota</taxon>
        <taxon>Actinomycetes</taxon>
        <taxon>Kitasatosporales</taxon>
        <taxon>Streptomycetaceae</taxon>
        <taxon>Streptomyces</taxon>
    </lineage>
</organism>
<comment type="caution">
    <text evidence="2">The sequence shown here is derived from an EMBL/GenBank/DDBJ whole genome shotgun (WGS) entry which is preliminary data.</text>
</comment>
<evidence type="ECO:0000313" key="2">
    <source>
        <dbReference type="EMBL" id="MBB0231314.1"/>
    </source>
</evidence>
<protein>
    <submittedName>
        <fullName evidence="2">DUF2511 domain-containing protein</fullName>
    </submittedName>
</protein>
<feature type="chain" id="PRO_5039149842" evidence="1">
    <location>
        <begin position="23"/>
        <end position="120"/>
    </location>
</feature>
<dbReference type="RefSeq" id="WP_182665549.1">
    <property type="nucleotide sequence ID" value="NZ_VKHS01000481.1"/>
</dbReference>
<evidence type="ECO:0000313" key="3">
    <source>
        <dbReference type="Proteomes" id="UP000530234"/>
    </source>
</evidence>
<evidence type="ECO:0000256" key="1">
    <source>
        <dbReference type="SAM" id="SignalP"/>
    </source>
</evidence>
<accession>A0A7W3T5J0</accession>
<keyword evidence="3" id="KW-1185">Reference proteome</keyword>
<dbReference type="EMBL" id="VKHS01000481">
    <property type="protein sequence ID" value="MBB0231314.1"/>
    <property type="molecule type" value="Genomic_DNA"/>
</dbReference>
<name>A0A7W3T5J0_9ACTN</name>
<gene>
    <name evidence="2" type="ORF">FOE67_17815</name>
</gene>